<comment type="caution">
    <text evidence="4">The sequence shown here is derived from an EMBL/GenBank/DDBJ whole genome shotgun (WGS) entry which is preliminary data.</text>
</comment>
<keyword evidence="1" id="KW-0479">Metal-binding</keyword>
<keyword evidence="1" id="KW-0863">Zinc-finger</keyword>
<dbReference type="GO" id="GO:0008270">
    <property type="term" value="F:zinc ion binding"/>
    <property type="evidence" value="ECO:0007669"/>
    <property type="project" value="UniProtKB-KW"/>
</dbReference>
<dbReference type="PANTHER" id="PTHR16047:SF14">
    <property type="entry name" value="RING-TYPE DOMAIN-CONTAINING PROTEIN"/>
    <property type="match status" value="1"/>
</dbReference>
<dbReference type="InterPro" id="IPR001841">
    <property type="entry name" value="Znf_RING"/>
</dbReference>
<accession>A0A8T0P2Y4</accession>
<dbReference type="GO" id="GO:0005634">
    <property type="term" value="C:nucleus"/>
    <property type="evidence" value="ECO:0007669"/>
    <property type="project" value="InterPro"/>
</dbReference>
<feature type="compositionally biased region" description="Acidic residues" evidence="2">
    <location>
        <begin position="1"/>
        <end position="25"/>
    </location>
</feature>
<dbReference type="GO" id="GO:0036297">
    <property type="term" value="P:interstrand cross-link repair"/>
    <property type="evidence" value="ECO:0007669"/>
    <property type="project" value="InterPro"/>
</dbReference>
<dbReference type="EMBL" id="CM029053">
    <property type="protein sequence ID" value="KAG2555368.1"/>
    <property type="molecule type" value="Genomic_DNA"/>
</dbReference>
<evidence type="ECO:0000313" key="4">
    <source>
        <dbReference type="EMBL" id="KAG2555368.1"/>
    </source>
</evidence>
<evidence type="ECO:0000256" key="2">
    <source>
        <dbReference type="SAM" id="MobiDB-lite"/>
    </source>
</evidence>
<dbReference type="AlphaFoldDB" id="A0A8T0P2Y4"/>
<protein>
    <recommendedName>
        <fullName evidence="3">RING-type domain-containing protein</fullName>
    </recommendedName>
</protein>
<dbReference type="InterPro" id="IPR037381">
    <property type="entry name" value="RFWD3"/>
</dbReference>
<dbReference type="GO" id="GO:0016567">
    <property type="term" value="P:protein ubiquitination"/>
    <property type="evidence" value="ECO:0007669"/>
    <property type="project" value="InterPro"/>
</dbReference>
<gene>
    <name evidence="4" type="ORF">PVAP13_9KG557500</name>
</gene>
<dbReference type="OrthoDB" id="642539at2759"/>
<feature type="region of interest" description="Disordered" evidence="2">
    <location>
        <begin position="1"/>
        <end position="39"/>
    </location>
</feature>
<reference evidence="4" key="1">
    <citation type="submission" date="2020-05" db="EMBL/GenBank/DDBJ databases">
        <title>WGS assembly of Panicum virgatum.</title>
        <authorList>
            <person name="Lovell J.T."/>
            <person name="Jenkins J."/>
            <person name="Shu S."/>
            <person name="Juenger T.E."/>
            <person name="Schmutz J."/>
        </authorList>
    </citation>
    <scope>NUCLEOTIDE SEQUENCE</scope>
    <source>
        <strain evidence="4">AP13</strain>
    </source>
</reference>
<evidence type="ECO:0000313" key="5">
    <source>
        <dbReference type="Proteomes" id="UP000823388"/>
    </source>
</evidence>
<dbReference type="Gene3D" id="3.30.40.10">
    <property type="entry name" value="Zinc/RING finger domain, C3HC4 (zinc finger)"/>
    <property type="match status" value="1"/>
</dbReference>
<dbReference type="PROSITE" id="PS50089">
    <property type="entry name" value="ZF_RING_2"/>
    <property type="match status" value="1"/>
</dbReference>
<dbReference type="GO" id="GO:0004842">
    <property type="term" value="F:ubiquitin-protein transferase activity"/>
    <property type="evidence" value="ECO:0007669"/>
    <property type="project" value="InterPro"/>
</dbReference>
<dbReference type="SUPFAM" id="SSF57850">
    <property type="entry name" value="RING/U-box"/>
    <property type="match status" value="1"/>
</dbReference>
<organism evidence="4 5">
    <name type="scientific">Panicum virgatum</name>
    <name type="common">Blackwell switchgrass</name>
    <dbReference type="NCBI Taxonomy" id="38727"/>
    <lineage>
        <taxon>Eukaryota</taxon>
        <taxon>Viridiplantae</taxon>
        <taxon>Streptophyta</taxon>
        <taxon>Embryophyta</taxon>
        <taxon>Tracheophyta</taxon>
        <taxon>Spermatophyta</taxon>
        <taxon>Magnoliopsida</taxon>
        <taxon>Liliopsida</taxon>
        <taxon>Poales</taxon>
        <taxon>Poaceae</taxon>
        <taxon>PACMAD clade</taxon>
        <taxon>Panicoideae</taxon>
        <taxon>Panicodae</taxon>
        <taxon>Paniceae</taxon>
        <taxon>Panicinae</taxon>
        <taxon>Panicum</taxon>
        <taxon>Panicum sect. Hiantes</taxon>
    </lineage>
</organism>
<keyword evidence="1" id="KW-0862">Zinc</keyword>
<feature type="domain" description="RING-type" evidence="3">
    <location>
        <begin position="49"/>
        <end position="95"/>
    </location>
</feature>
<dbReference type="PANTHER" id="PTHR16047">
    <property type="entry name" value="RFWD3 PROTEIN"/>
    <property type="match status" value="1"/>
</dbReference>
<evidence type="ECO:0000256" key="1">
    <source>
        <dbReference type="PROSITE-ProRule" id="PRU00175"/>
    </source>
</evidence>
<dbReference type="InterPro" id="IPR013083">
    <property type="entry name" value="Znf_RING/FYVE/PHD"/>
</dbReference>
<evidence type="ECO:0000259" key="3">
    <source>
        <dbReference type="PROSITE" id="PS50089"/>
    </source>
</evidence>
<proteinExistence type="predicted"/>
<name>A0A8T0P2Y4_PANVG</name>
<dbReference type="Proteomes" id="UP000823388">
    <property type="component" value="Chromosome 9K"/>
</dbReference>
<sequence length="244" mass="26605">MSSPPADDDEEEATDVQTEEEEWGDEALPGARVSAAADEDHSGETRTTCCVCMEPSTCSGAHRLCCIPCGHVYGRSCLENWLIACGNTSAKCPQCGKAFERKHIINLYIPGNLWDGCCRIQEVEAHYSRVAKYLAELAPLARRHASEAKSEAQFVSEVADKLEVLAQSVGAKSEAQFVSEVADKLEVLAPSVGAEDQAVDKKLVQDVLATVMTSYSSVKGQVEMARRHYEDLIEFIVQSFDGLL</sequence>
<keyword evidence="5" id="KW-1185">Reference proteome</keyword>